<dbReference type="FunFam" id="3.40.50.300:FF:000006">
    <property type="entry name" value="DNA-binding transcriptional regulator NtrC"/>
    <property type="match status" value="1"/>
</dbReference>
<dbReference type="InterPro" id="IPR000014">
    <property type="entry name" value="PAS"/>
</dbReference>
<dbReference type="EMBL" id="CP003273">
    <property type="protein sequence ID" value="AGL00173.1"/>
    <property type="molecule type" value="Genomic_DNA"/>
</dbReference>
<dbReference type="CDD" id="cd00130">
    <property type="entry name" value="PAS"/>
    <property type="match status" value="1"/>
</dbReference>
<keyword evidence="3" id="KW-0805">Transcription regulation</keyword>
<dbReference type="STRING" id="767817.Desgi_0613"/>
<dbReference type="PANTHER" id="PTHR32071">
    <property type="entry name" value="TRANSCRIPTIONAL REGULATORY PROTEIN"/>
    <property type="match status" value="1"/>
</dbReference>
<evidence type="ECO:0000313" key="8">
    <source>
        <dbReference type="EMBL" id="AGL00173.1"/>
    </source>
</evidence>
<dbReference type="InterPro" id="IPR003018">
    <property type="entry name" value="GAF"/>
</dbReference>
<evidence type="ECO:0000259" key="6">
    <source>
        <dbReference type="PROSITE" id="PS50045"/>
    </source>
</evidence>
<evidence type="ECO:0000256" key="1">
    <source>
        <dbReference type="ARBA" id="ARBA00022741"/>
    </source>
</evidence>
<dbReference type="RefSeq" id="WP_006523997.1">
    <property type="nucleotide sequence ID" value="NC_021184.1"/>
</dbReference>
<dbReference type="Pfam" id="PF25601">
    <property type="entry name" value="AAA_lid_14"/>
    <property type="match status" value="1"/>
</dbReference>
<dbReference type="SMART" id="SM00091">
    <property type="entry name" value="PAS"/>
    <property type="match status" value="1"/>
</dbReference>
<proteinExistence type="predicted"/>
<dbReference type="SUPFAM" id="SSF55785">
    <property type="entry name" value="PYP-like sensor domain (PAS domain)"/>
    <property type="match status" value="1"/>
</dbReference>
<feature type="domain" description="Sigma-54 factor interaction" evidence="6">
    <location>
        <begin position="345"/>
        <end position="575"/>
    </location>
</feature>
<dbReference type="PROSITE" id="PS50112">
    <property type="entry name" value="PAS"/>
    <property type="match status" value="1"/>
</dbReference>
<dbReference type="InterPro" id="IPR013656">
    <property type="entry name" value="PAS_4"/>
</dbReference>
<dbReference type="Gene3D" id="3.40.50.300">
    <property type="entry name" value="P-loop containing nucleotide triphosphate hydrolases"/>
    <property type="match status" value="1"/>
</dbReference>
<keyword evidence="5" id="KW-0804">Transcription</keyword>
<dbReference type="eggNOG" id="COG3284">
    <property type="taxonomic scope" value="Bacteria"/>
</dbReference>
<dbReference type="PROSITE" id="PS00675">
    <property type="entry name" value="SIGMA54_INTERACT_1"/>
    <property type="match status" value="1"/>
</dbReference>
<feature type="domain" description="PAS" evidence="7">
    <location>
        <begin position="216"/>
        <end position="267"/>
    </location>
</feature>
<dbReference type="OrthoDB" id="9803970at2"/>
<dbReference type="KEGG" id="dgi:Desgi_0613"/>
<dbReference type="InterPro" id="IPR025943">
    <property type="entry name" value="Sigma_54_int_dom_ATP-bd_2"/>
</dbReference>
<organism evidence="8 9">
    <name type="scientific">Desulfoscipio gibsoniae DSM 7213</name>
    <dbReference type="NCBI Taxonomy" id="767817"/>
    <lineage>
        <taxon>Bacteria</taxon>
        <taxon>Bacillati</taxon>
        <taxon>Bacillota</taxon>
        <taxon>Clostridia</taxon>
        <taxon>Eubacteriales</taxon>
        <taxon>Desulfallaceae</taxon>
        <taxon>Desulfoscipio</taxon>
    </lineage>
</organism>
<dbReference type="InterPro" id="IPR009057">
    <property type="entry name" value="Homeodomain-like_sf"/>
</dbReference>
<sequence>MVPDQDTLKTAWRAFINNQEDSYRHVRPIIMDSWQRCRRNKVNPLQKYVYKTRDRKILEDKTRKNREWLEVARPVMRTLYRFVAGSGFIVTVADTEGFLLEILGDQEVIDDIARGNFVPGASWSEQNAGTNGVGTALVAGQPLQVFSYEHYCVCAHRSTCSAAPIHGIDRTIVGVLNMTGDFKKAHPHTLGMVVAGADAINRQLVSEKAWQERDVANRFREALMESISEGILATDRNHTVIQVNQAAADLLHIKPELAIGKDVREVLPGGGDWEKVIKGERFITDLEQDITTSFGTAKITATSRPVRAHNGQNEGTVLVLTAINRVRKLAQRMSGAVARLSFANMIGENPGFKDCLTQAKSAARSNSTVLLLGESGTGKDVLAQAIHNESLRAGGPFVAINCGAIPRDLIGSELFGYTEGAFTGAKKGGSPGKFELADGGTVFLDEIGDMPSELQTTLLRVLEQKVITRIGGSQVVPVNVRVIAATNRDLALEVERGNFRRDLYYRLNVVSIRLMPLRERKEDIALLFKHFLDRLCTQAGKSVTSIDPALWPLIKAYAWPGNVRELQNAVERALHFLNDSSLGTEHLPEEVRRGGVISKDSTAIKDRVNSGGSVAFNKQAETVDVEDEKNIILNLLHENGGNVSRVAKQLGIARTTLYRKLAKYGLQRNVIVASNDDT</sequence>
<dbReference type="InterPro" id="IPR003593">
    <property type="entry name" value="AAA+_ATPase"/>
</dbReference>
<dbReference type="PRINTS" id="PR01590">
    <property type="entry name" value="HTHFIS"/>
</dbReference>
<dbReference type="PANTHER" id="PTHR32071:SF57">
    <property type="entry name" value="C4-DICARBOXYLATE TRANSPORT TRANSCRIPTIONAL REGULATORY PROTEIN DCTD"/>
    <property type="match status" value="1"/>
</dbReference>
<dbReference type="InterPro" id="IPR035965">
    <property type="entry name" value="PAS-like_dom_sf"/>
</dbReference>
<dbReference type="GO" id="GO:0006355">
    <property type="term" value="P:regulation of DNA-templated transcription"/>
    <property type="evidence" value="ECO:0007669"/>
    <property type="project" value="InterPro"/>
</dbReference>
<dbReference type="PROSITE" id="PS50045">
    <property type="entry name" value="SIGMA54_INTERACT_4"/>
    <property type="match status" value="1"/>
</dbReference>
<dbReference type="InterPro" id="IPR025662">
    <property type="entry name" value="Sigma_54_int_dom_ATP-bd_1"/>
</dbReference>
<dbReference type="Gene3D" id="3.30.450.20">
    <property type="entry name" value="PAS domain"/>
    <property type="match status" value="1"/>
</dbReference>
<dbReference type="AlphaFoldDB" id="R4KAF8"/>
<dbReference type="SMART" id="SM00382">
    <property type="entry name" value="AAA"/>
    <property type="match status" value="1"/>
</dbReference>
<dbReference type="InterPro" id="IPR027417">
    <property type="entry name" value="P-loop_NTPase"/>
</dbReference>
<dbReference type="Gene3D" id="1.10.10.60">
    <property type="entry name" value="Homeodomain-like"/>
    <property type="match status" value="1"/>
</dbReference>
<gene>
    <name evidence="8" type="ORF">Desgi_0613</name>
</gene>
<dbReference type="Proteomes" id="UP000013520">
    <property type="component" value="Chromosome"/>
</dbReference>
<dbReference type="Pfam" id="PF08448">
    <property type="entry name" value="PAS_4"/>
    <property type="match status" value="1"/>
</dbReference>
<dbReference type="InterPro" id="IPR002197">
    <property type="entry name" value="HTH_Fis"/>
</dbReference>
<protein>
    <submittedName>
        <fullName evidence="8">Transcriptional regulator containing PAS, AAA-type ATPase, and DNA-binding domains</fullName>
    </submittedName>
</protein>
<dbReference type="HOGENOM" id="CLU_000445_8_12_9"/>
<dbReference type="GO" id="GO:0005524">
    <property type="term" value="F:ATP binding"/>
    <property type="evidence" value="ECO:0007669"/>
    <property type="project" value="UniProtKB-KW"/>
</dbReference>
<dbReference type="SUPFAM" id="SSF52540">
    <property type="entry name" value="P-loop containing nucleoside triphosphate hydrolases"/>
    <property type="match status" value="1"/>
</dbReference>
<dbReference type="CDD" id="cd00009">
    <property type="entry name" value="AAA"/>
    <property type="match status" value="1"/>
</dbReference>
<dbReference type="Pfam" id="PF01590">
    <property type="entry name" value="GAF"/>
    <property type="match status" value="1"/>
</dbReference>
<dbReference type="PROSITE" id="PS00688">
    <property type="entry name" value="SIGMA54_INTERACT_3"/>
    <property type="match status" value="1"/>
</dbReference>
<evidence type="ECO:0000256" key="5">
    <source>
        <dbReference type="ARBA" id="ARBA00023163"/>
    </source>
</evidence>
<dbReference type="SUPFAM" id="SSF46689">
    <property type="entry name" value="Homeodomain-like"/>
    <property type="match status" value="1"/>
</dbReference>
<accession>R4KAF8</accession>
<dbReference type="InterPro" id="IPR029016">
    <property type="entry name" value="GAF-like_dom_sf"/>
</dbReference>
<evidence type="ECO:0000259" key="7">
    <source>
        <dbReference type="PROSITE" id="PS50112"/>
    </source>
</evidence>
<keyword evidence="1" id="KW-0547">Nucleotide-binding</keyword>
<dbReference type="PROSITE" id="PS00676">
    <property type="entry name" value="SIGMA54_INTERACT_2"/>
    <property type="match status" value="1"/>
</dbReference>
<dbReference type="GO" id="GO:0043565">
    <property type="term" value="F:sequence-specific DNA binding"/>
    <property type="evidence" value="ECO:0007669"/>
    <property type="project" value="InterPro"/>
</dbReference>
<dbReference type="InterPro" id="IPR058031">
    <property type="entry name" value="AAA_lid_NorR"/>
</dbReference>
<evidence type="ECO:0000256" key="4">
    <source>
        <dbReference type="ARBA" id="ARBA00023125"/>
    </source>
</evidence>
<keyword evidence="2" id="KW-0067">ATP-binding</keyword>
<name>R4KAF8_9FIRM</name>
<reference evidence="8 9" key="1">
    <citation type="submission" date="2012-01" db="EMBL/GenBank/DDBJ databases">
        <title>Complete sequence of Desulfotomaculum gibsoniae DSM 7213.</title>
        <authorList>
            <consortium name="US DOE Joint Genome Institute"/>
            <person name="Lucas S."/>
            <person name="Han J."/>
            <person name="Lapidus A."/>
            <person name="Cheng J.-F."/>
            <person name="Goodwin L."/>
            <person name="Pitluck S."/>
            <person name="Peters L."/>
            <person name="Ovchinnikova G."/>
            <person name="Teshima H."/>
            <person name="Detter J.C."/>
            <person name="Han C."/>
            <person name="Tapia R."/>
            <person name="Land M."/>
            <person name="Hauser L."/>
            <person name="Kyrpides N."/>
            <person name="Ivanova N."/>
            <person name="Pagani I."/>
            <person name="Parshina S."/>
            <person name="Plugge C."/>
            <person name="Muyzer G."/>
            <person name="Kuever J."/>
            <person name="Ivanova A."/>
            <person name="Nazina T."/>
            <person name="Klenk H.-P."/>
            <person name="Brambilla E."/>
            <person name="Spring S."/>
            <person name="Stams A.F."/>
            <person name="Woyke T."/>
        </authorList>
    </citation>
    <scope>NUCLEOTIDE SEQUENCE [LARGE SCALE GENOMIC DNA]</scope>
    <source>
        <strain evidence="8 9">DSM 7213</strain>
    </source>
</reference>
<evidence type="ECO:0000256" key="2">
    <source>
        <dbReference type="ARBA" id="ARBA00022840"/>
    </source>
</evidence>
<dbReference type="Gene3D" id="3.30.450.40">
    <property type="match status" value="1"/>
</dbReference>
<keyword evidence="4 8" id="KW-0238">DNA-binding</keyword>
<dbReference type="Gene3D" id="1.10.8.60">
    <property type="match status" value="1"/>
</dbReference>
<dbReference type="InterPro" id="IPR002078">
    <property type="entry name" value="Sigma_54_int"/>
</dbReference>
<evidence type="ECO:0000256" key="3">
    <source>
        <dbReference type="ARBA" id="ARBA00023015"/>
    </source>
</evidence>
<keyword evidence="9" id="KW-1185">Reference proteome</keyword>
<dbReference type="InterPro" id="IPR025944">
    <property type="entry name" value="Sigma_54_int_dom_CS"/>
</dbReference>
<dbReference type="Pfam" id="PF00158">
    <property type="entry name" value="Sigma54_activat"/>
    <property type="match status" value="1"/>
</dbReference>
<dbReference type="Pfam" id="PF02954">
    <property type="entry name" value="HTH_8"/>
    <property type="match status" value="1"/>
</dbReference>
<evidence type="ECO:0000313" key="9">
    <source>
        <dbReference type="Proteomes" id="UP000013520"/>
    </source>
</evidence>